<accession>A0A1M6MWQ5</accession>
<keyword evidence="2" id="KW-1185">Reference proteome</keyword>
<gene>
    <name evidence="1" type="ORF">SAMN02745138_00701</name>
</gene>
<dbReference type="OrthoDB" id="1771100at2"/>
<protein>
    <submittedName>
        <fullName evidence="1">Uncharacterized protein</fullName>
    </submittedName>
</protein>
<dbReference type="AlphaFoldDB" id="A0A1M6MWQ5"/>
<sequence>MEIINITCLRQKSQRHRPKWVGKLPESWAEKWQLKYCPWVETAEGSWCLQTDRDGCFLPPWREKARELLQQAADGGAKIALSPMAADLPGDILPFATGRKLYPIFGAEAAATGLEAMGKRQEGASFVVADGGEWETEAALAALPGWVNRLGILTDRQPFFVSWQERFLEERGLVVEVFSSVGYGVFREADVVLSCAKGNGAMAYALAEGAVFLDLVGNGTVTESIALRRADVLAADGFFFGNQKEMEAGALTEARTYCENQMFRAYFDAPGAEKAAEAKAGLGQLCPVGFLLGGKRRKIPKKQG</sequence>
<dbReference type="Proteomes" id="UP000183975">
    <property type="component" value="Unassembled WGS sequence"/>
</dbReference>
<evidence type="ECO:0000313" key="1">
    <source>
        <dbReference type="EMBL" id="SHJ87849.1"/>
    </source>
</evidence>
<proteinExistence type="predicted"/>
<reference evidence="1 2" key="1">
    <citation type="submission" date="2016-11" db="EMBL/GenBank/DDBJ databases">
        <authorList>
            <person name="Jaros S."/>
            <person name="Januszkiewicz K."/>
            <person name="Wedrychowicz H."/>
        </authorList>
    </citation>
    <scope>NUCLEOTIDE SEQUENCE [LARGE SCALE GENOMIC DNA]</scope>
    <source>
        <strain evidence="1 2">DSM 14214</strain>
    </source>
</reference>
<evidence type="ECO:0000313" key="2">
    <source>
        <dbReference type="Proteomes" id="UP000183975"/>
    </source>
</evidence>
<name>A0A1M6MWQ5_9FIRM</name>
<organism evidence="1 2">
    <name type="scientific">Anaerotignum lactatifermentans DSM 14214</name>
    <dbReference type="NCBI Taxonomy" id="1121323"/>
    <lineage>
        <taxon>Bacteria</taxon>
        <taxon>Bacillati</taxon>
        <taxon>Bacillota</taxon>
        <taxon>Clostridia</taxon>
        <taxon>Lachnospirales</taxon>
        <taxon>Anaerotignaceae</taxon>
        <taxon>Anaerotignum</taxon>
    </lineage>
</organism>
<dbReference type="RefSeq" id="WP_072849200.1">
    <property type="nucleotide sequence ID" value="NZ_FRAH01000008.1"/>
</dbReference>
<dbReference type="EMBL" id="FRAH01000008">
    <property type="protein sequence ID" value="SHJ87849.1"/>
    <property type="molecule type" value="Genomic_DNA"/>
</dbReference>